<gene>
    <name evidence="10" type="ORF">THTE_3171</name>
</gene>
<name>A0A286RII7_9BACT</name>
<dbReference type="PANTHER" id="PTHR43738">
    <property type="entry name" value="ABC TRANSPORTER, MEMBRANE PROTEIN"/>
    <property type="match status" value="1"/>
</dbReference>
<dbReference type="InterPro" id="IPR003838">
    <property type="entry name" value="ABC3_permease_C"/>
</dbReference>
<proteinExistence type="predicted"/>
<evidence type="ECO:0000259" key="8">
    <source>
        <dbReference type="Pfam" id="PF02687"/>
    </source>
</evidence>
<dbReference type="KEGG" id="ttf:THTE_3171"/>
<evidence type="ECO:0000256" key="1">
    <source>
        <dbReference type="ARBA" id="ARBA00004651"/>
    </source>
</evidence>
<dbReference type="Pfam" id="PF12704">
    <property type="entry name" value="MacB_PCD"/>
    <property type="match status" value="1"/>
</dbReference>
<feature type="domain" description="ABC3 transporter permease C-terminal" evidence="8">
    <location>
        <begin position="311"/>
        <end position="427"/>
    </location>
</feature>
<evidence type="ECO:0000256" key="4">
    <source>
        <dbReference type="ARBA" id="ARBA00022989"/>
    </source>
</evidence>
<comment type="subcellular location">
    <subcellularLocation>
        <location evidence="1">Cell membrane</location>
        <topology evidence="1">Multi-pass membrane protein</topology>
    </subcellularLocation>
</comment>
<dbReference type="EMBL" id="CP018477">
    <property type="protein sequence ID" value="ASV75773.1"/>
    <property type="molecule type" value="Genomic_DNA"/>
</dbReference>
<evidence type="ECO:0000313" key="10">
    <source>
        <dbReference type="EMBL" id="ASV75773.1"/>
    </source>
</evidence>
<keyword evidence="11" id="KW-1185">Reference proteome</keyword>
<evidence type="ECO:0000256" key="6">
    <source>
        <dbReference type="SAM" id="MobiDB-lite"/>
    </source>
</evidence>
<dbReference type="AlphaFoldDB" id="A0A286RII7"/>
<evidence type="ECO:0000256" key="5">
    <source>
        <dbReference type="ARBA" id="ARBA00023136"/>
    </source>
</evidence>
<keyword evidence="5 7" id="KW-0472">Membrane</keyword>
<keyword evidence="4 7" id="KW-1133">Transmembrane helix</keyword>
<evidence type="ECO:0000313" key="11">
    <source>
        <dbReference type="Proteomes" id="UP000215086"/>
    </source>
</evidence>
<dbReference type="PANTHER" id="PTHR43738:SF2">
    <property type="entry name" value="ABC TRANSPORTER PERMEASE"/>
    <property type="match status" value="1"/>
</dbReference>
<protein>
    <submittedName>
        <fullName evidence="10">ABC-type antimicrobial peptide transport system, permease component</fullName>
    </submittedName>
</protein>
<dbReference type="Pfam" id="PF02687">
    <property type="entry name" value="FtsX"/>
    <property type="match status" value="1"/>
</dbReference>
<feature type="transmembrane region" description="Helical" evidence="7">
    <location>
        <begin position="20"/>
        <end position="42"/>
    </location>
</feature>
<feature type="domain" description="MacB-like periplasmic core" evidence="9">
    <location>
        <begin position="18"/>
        <end position="213"/>
    </location>
</feature>
<sequence length="438" mass="47217">MPLWKIAWRSIQHRAVASVLTAFSMALGVALVVAVLVIYHVLDRSFRRSSQGYDMIVGSAKGGPLELVLSTVYYLQPPRGTIPYQVYEELHHGQFATEVAAAIPVCIGGSYAGYPVIATVPEMFEEFRYLGDHPYEFEENGRNFRDDAPFEAVIGATVARKAGLKVGDTFRITHGFGGQGGHEHPEQFTIVGVLKPTGTPNDRGIFVNIEGFWKLHLHDQHSSASSEEETQGEEQNTATGSSHEESEATHTENEKLLTAVLVKRDWTNTAKALALPQLVGREPGVQCVIPAEEVAKLFEGLLGNIQTVLLIFAVLIVVVAGIGLMVSIYNSMSERRLEIAIMRALGAKRTTVMAVILLESILLSLGGGAFGVCLGHGLIGAFSGVIFEETGVQISALSFQPIELVLVPGLIILASIVGYLPALIAYRTDVARALASGV</sequence>
<accession>A0A286RII7</accession>
<feature type="transmembrane region" description="Helical" evidence="7">
    <location>
        <begin position="352"/>
        <end position="385"/>
    </location>
</feature>
<dbReference type="Proteomes" id="UP000215086">
    <property type="component" value="Chromosome"/>
</dbReference>
<dbReference type="OrthoDB" id="9784014at2"/>
<dbReference type="InterPro" id="IPR051125">
    <property type="entry name" value="ABC-4/HrtB_transporter"/>
</dbReference>
<evidence type="ECO:0000256" key="3">
    <source>
        <dbReference type="ARBA" id="ARBA00022692"/>
    </source>
</evidence>
<organism evidence="10 11">
    <name type="scientific">Thermogutta terrifontis</name>
    <dbReference type="NCBI Taxonomy" id="1331910"/>
    <lineage>
        <taxon>Bacteria</taxon>
        <taxon>Pseudomonadati</taxon>
        <taxon>Planctomycetota</taxon>
        <taxon>Planctomycetia</taxon>
        <taxon>Pirellulales</taxon>
        <taxon>Thermoguttaceae</taxon>
        <taxon>Thermogutta</taxon>
    </lineage>
</organism>
<keyword evidence="3 7" id="KW-0812">Transmembrane</keyword>
<dbReference type="RefSeq" id="WP_095415734.1">
    <property type="nucleotide sequence ID" value="NZ_CP018477.1"/>
</dbReference>
<dbReference type="GO" id="GO:0005886">
    <property type="term" value="C:plasma membrane"/>
    <property type="evidence" value="ECO:0007669"/>
    <property type="project" value="UniProtKB-SubCell"/>
</dbReference>
<feature type="transmembrane region" description="Helical" evidence="7">
    <location>
        <begin position="308"/>
        <end position="331"/>
    </location>
</feature>
<feature type="transmembrane region" description="Helical" evidence="7">
    <location>
        <begin position="405"/>
        <end position="426"/>
    </location>
</feature>
<evidence type="ECO:0000259" key="9">
    <source>
        <dbReference type="Pfam" id="PF12704"/>
    </source>
</evidence>
<evidence type="ECO:0000256" key="7">
    <source>
        <dbReference type="SAM" id="Phobius"/>
    </source>
</evidence>
<reference evidence="10 11" key="1">
    <citation type="journal article" name="Front. Microbiol.">
        <title>Sugar Metabolism of the First Thermophilic Planctomycete Thermogutta terrifontis: Comparative Genomic and Transcriptomic Approaches.</title>
        <authorList>
            <person name="Elcheninov A.G."/>
            <person name="Menzel P."/>
            <person name="Gudbergsdottir S.R."/>
            <person name="Slesarev A.I."/>
            <person name="Kadnikov V.V."/>
            <person name="Krogh A."/>
            <person name="Bonch-Osmolovskaya E.A."/>
            <person name="Peng X."/>
            <person name="Kublanov I.V."/>
        </authorList>
    </citation>
    <scope>NUCLEOTIDE SEQUENCE [LARGE SCALE GENOMIC DNA]</scope>
    <source>
        <strain evidence="10 11">R1</strain>
    </source>
</reference>
<feature type="region of interest" description="Disordered" evidence="6">
    <location>
        <begin position="220"/>
        <end position="250"/>
    </location>
</feature>
<keyword evidence="2" id="KW-1003">Cell membrane</keyword>
<evidence type="ECO:0000256" key="2">
    <source>
        <dbReference type="ARBA" id="ARBA00022475"/>
    </source>
</evidence>
<dbReference type="InterPro" id="IPR025857">
    <property type="entry name" value="MacB_PCD"/>
</dbReference>